<feature type="domain" description="TonB-dependent receptor plug" evidence="15">
    <location>
        <begin position="57"/>
        <end position="163"/>
    </location>
</feature>
<keyword evidence="10 11" id="KW-0998">Cell outer membrane</keyword>
<dbReference type="EMBL" id="JACIJP010000006">
    <property type="protein sequence ID" value="MBB6125232.1"/>
    <property type="molecule type" value="Genomic_DNA"/>
</dbReference>
<keyword evidence="17" id="KW-1185">Reference proteome</keyword>
<feature type="signal peptide" evidence="13">
    <location>
        <begin position="1"/>
        <end position="21"/>
    </location>
</feature>
<keyword evidence="3 11" id="KW-1134">Transmembrane beta strand</keyword>
<evidence type="ECO:0000256" key="5">
    <source>
        <dbReference type="ARBA" id="ARBA00022692"/>
    </source>
</evidence>
<evidence type="ECO:0000256" key="9">
    <source>
        <dbReference type="ARBA" id="ARBA00023136"/>
    </source>
</evidence>
<keyword evidence="7" id="KW-0406">Ion transport</keyword>
<dbReference type="InterPro" id="IPR012910">
    <property type="entry name" value="Plug_dom"/>
</dbReference>
<dbReference type="InterPro" id="IPR000531">
    <property type="entry name" value="Beta-barrel_TonB"/>
</dbReference>
<evidence type="ECO:0000259" key="15">
    <source>
        <dbReference type="Pfam" id="PF07715"/>
    </source>
</evidence>
<evidence type="ECO:0000256" key="1">
    <source>
        <dbReference type="ARBA" id="ARBA00004571"/>
    </source>
</evidence>
<dbReference type="SUPFAM" id="SSF56935">
    <property type="entry name" value="Porins"/>
    <property type="match status" value="1"/>
</dbReference>
<organism evidence="16 17">
    <name type="scientific">Sphingobium subterraneum</name>
    <dbReference type="NCBI Taxonomy" id="627688"/>
    <lineage>
        <taxon>Bacteria</taxon>
        <taxon>Pseudomonadati</taxon>
        <taxon>Pseudomonadota</taxon>
        <taxon>Alphaproteobacteria</taxon>
        <taxon>Sphingomonadales</taxon>
        <taxon>Sphingomonadaceae</taxon>
        <taxon>Sphingobium</taxon>
    </lineage>
</organism>
<keyword evidence="13" id="KW-0732">Signal</keyword>
<evidence type="ECO:0000256" key="12">
    <source>
        <dbReference type="RuleBase" id="RU003357"/>
    </source>
</evidence>
<comment type="caution">
    <text evidence="16">The sequence shown here is derived from an EMBL/GenBank/DDBJ whole genome shotgun (WGS) entry which is preliminary data.</text>
</comment>
<dbReference type="PANTHER" id="PTHR32552:SF81">
    <property type="entry name" value="TONB-DEPENDENT OUTER MEMBRANE RECEPTOR"/>
    <property type="match status" value="1"/>
</dbReference>
<evidence type="ECO:0000256" key="4">
    <source>
        <dbReference type="ARBA" id="ARBA00022496"/>
    </source>
</evidence>
<accession>A0A841J4H1</accession>
<dbReference type="Pfam" id="PF07715">
    <property type="entry name" value="Plug"/>
    <property type="match status" value="1"/>
</dbReference>
<reference evidence="16 17" key="1">
    <citation type="submission" date="2020-08" db="EMBL/GenBank/DDBJ databases">
        <title>Genomic Encyclopedia of Type Strains, Phase IV (KMG-IV): sequencing the most valuable type-strain genomes for metagenomic binning, comparative biology and taxonomic classification.</title>
        <authorList>
            <person name="Goeker M."/>
        </authorList>
    </citation>
    <scope>NUCLEOTIDE SEQUENCE [LARGE SCALE GENOMIC DNA]</scope>
    <source>
        <strain evidence="16 17">DSM 102255</strain>
    </source>
</reference>
<keyword evidence="5 11" id="KW-0812">Transmembrane</keyword>
<keyword evidence="6" id="KW-0408">Iron</keyword>
<evidence type="ECO:0000256" key="3">
    <source>
        <dbReference type="ARBA" id="ARBA00022452"/>
    </source>
</evidence>
<dbReference type="Gene3D" id="2.40.170.20">
    <property type="entry name" value="TonB-dependent receptor, beta-barrel domain"/>
    <property type="match status" value="1"/>
</dbReference>
<proteinExistence type="inferred from homology"/>
<evidence type="ECO:0000256" key="11">
    <source>
        <dbReference type="PROSITE-ProRule" id="PRU01360"/>
    </source>
</evidence>
<dbReference type="InterPro" id="IPR036942">
    <property type="entry name" value="Beta-barrel_TonB_sf"/>
</dbReference>
<gene>
    <name evidence="16" type="ORF">FHS92_002993</name>
</gene>
<evidence type="ECO:0000256" key="13">
    <source>
        <dbReference type="SAM" id="SignalP"/>
    </source>
</evidence>
<feature type="domain" description="TonB-dependent receptor-like beta-barrel" evidence="14">
    <location>
        <begin position="334"/>
        <end position="739"/>
    </location>
</feature>
<evidence type="ECO:0000256" key="6">
    <source>
        <dbReference type="ARBA" id="ARBA00023004"/>
    </source>
</evidence>
<evidence type="ECO:0000259" key="14">
    <source>
        <dbReference type="Pfam" id="PF00593"/>
    </source>
</evidence>
<evidence type="ECO:0000256" key="10">
    <source>
        <dbReference type="ARBA" id="ARBA00023237"/>
    </source>
</evidence>
<comment type="subcellular location">
    <subcellularLocation>
        <location evidence="1 11">Cell outer membrane</location>
        <topology evidence="1 11">Multi-pass membrane protein</topology>
    </subcellularLocation>
</comment>
<dbReference type="GO" id="GO:0009279">
    <property type="term" value="C:cell outer membrane"/>
    <property type="evidence" value="ECO:0007669"/>
    <property type="project" value="UniProtKB-SubCell"/>
</dbReference>
<dbReference type="InterPro" id="IPR039426">
    <property type="entry name" value="TonB-dep_rcpt-like"/>
</dbReference>
<dbReference type="Proteomes" id="UP000552700">
    <property type="component" value="Unassembled WGS sequence"/>
</dbReference>
<name>A0A841J4H1_9SPHN</name>
<dbReference type="AlphaFoldDB" id="A0A841J4H1"/>
<feature type="chain" id="PRO_5032477638" evidence="13">
    <location>
        <begin position="22"/>
        <end position="777"/>
    </location>
</feature>
<dbReference type="Pfam" id="PF00593">
    <property type="entry name" value="TonB_dep_Rec_b-barrel"/>
    <property type="match status" value="1"/>
</dbReference>
<dbReference type="PANTHER" id="PTHR32552">
    <property type="entry name" value="FERRICHROME IRON RECEPTOR-RELATED"/>
    <property type="match status" value="1"/>
</dbReference>
<keyword evidence="4" id="KW-0410">Iron transport</keyword>
<dbReference type="PROSITE" id="PS52016">
    <property type="entry name" value="TONB_DEPENDENT_REC_3"/>
    <property type="match status" value="1"/>
</dbReference>
<keyword evidence="16" id="KW-0675">Receptor</keyword>
<evidence type="ECO:0000256" key="7">
    <source>
        <dbReference type="ARBA" id="ARBA00023065"/>
    </source>
</evidence>
<dbReference type="GO" id="GO:0006826">
    <property type="term" value="P:iron ion transport"/>
    <property type="evidence" value="ECO:0007669"/>
    <property type="project" value="UniProtKB-KW"/>
</dbReference>
<sequence>MKGFLLSTVAMVLAVPLAAGAYAQTTSPAAGPAAATDQEQGGIVDIIVTAERRSSSVQATPIAISAVSGDSLREKHIADVESLSTNIPNLNFSRIAADARISIRGIGYNAIAPGGEPRVALYLDGVYQARNQAGFLGFYDVDRIEVLRGPQGTLYGRNAIAGTINILTRDPGERLNGFFTGSVGDYGLVGTEGAVGGPLSSTVQARIAFNTVDRNGYGKNITTGEDVNDEHSRSVRGKLKFEPSSAFTFTLIGDYSRVNDHSGGYRSAGRGNSSIASLVEVLGAAVPTEPQDAAGFGPRLRINTYGVSGQADLELSPDTKVTLLSSYRNFKVRQRTNIDGSAAELSKQYINEDSDAFSTELRLAQNFGDSVNLLVGGYYFHEKNTANNEVGFKGVVFSGALSHAPFFPPAVATAIANLDPNTLYEFYGSFGRVKTDAYAIFAQAHVQFTDQLALDLGGRYSNEKKSIFEQHQVDLLDPFVPFNPLKPGFNPALGLIGNGQGSQSTSWHSFDPKATISFKPAQGIYLYATYSRGFKAGGYNIGGIQPAFRPEKLTNYEIGLKTDLFDRKLRVNLAAFNYDYKDLQENIVQGIQLVTINAAKARVRGVEAEITARPTDALMIQINGAYLDGKYKNFLDSDPSHPNYCTVNPTDCVGGKENLAGNQITDAPKYQIGGEIGYTINTGFGNVTPRASVTWFDRIYFDHYNNIERSQPSRTMVNLYLGWESKDGSWNASAYIKNLTDDTYFVGTNTNADLLLFQRTAAYGPPRTFGLSVTKSF</sequence>
<evidence type="ECO:0000256" key="8">
    <source>
        <dbReference type="ARBA" id="ARBA00023077"/>
    </source>
</evidence>
<keyword evidence="2 11" id="KW-0813">Transport</keyword>
<evidence type="ECO:0000256" key="2">
    <source>
        <dbReference type="ARBA" id="ARBA00022448"/>
    </source>
</evidence>
<comment type="similarity">
    <text evidence="11 12">Belongs to the TonB-dependent receptor family.</text>
</comment>
<evidence type="ECO:0000313" key="16">
    <source>
        <dbReference type="EMBL" id="MBB6125232.1"/>
    </source>
</evidence>
<keyword evidence="9 11" id="KW-0472">Membrane</keyword>
<keyword evidence="8 12" id="KW-0798">TonB box</keyword>
<evidence type="ECO:0000313" key="17">
    <source>
        <dbReference type="Proteomes" id="UP000552700"/>
    </source>
</evidence>
<dbReference type="RefSeq" id="WP_184081542.1">
    <property type="nucleotide sequence ID" value="NZ_JACIJP010000006.1"/>
</dbReference>
<dbReference type="CDD" id="cd01347">
    <property type="entry name" value="ligand_gated_channel"/>
    <property type="match status" value="1"/>
</dbReference>
<protein>
    <submittedName>
        <fullName evidence="16">Iron complex outermembrane receptor protein</fullName>
    </submittedName>
</protein>